<gene>
    <name evidence="1" type="ORF">BDV30DRAFT_116736</name>
</gene>
<name>A0A5N6J3X9_9EURO</name>
<protein>
    <recommendedName>
        <fullName evidence="3">Actin-like ATPase domain-containing protein</fullName>
    </recommendedName>
</protein>
<dbReference type="AlphaFoldDB" id="A0A5N6J3X9"/>
<dbReference type="PANTHER" id="PTHR14187:SF5">
    <property type="entry name" value="HEAT SHOCK 70 KDA PROTEIN 12A"/>
    <property type="match status" value="1"/>
</dbReference>
<dbReference type="Proteomes" id="UP000326289">
    <property type="component" value="Unassembled WGS sequence"/>
</dbReference>
<dbReference type="EMBL" id="ML732800">
    <property type="protein sequence ID" value="KAB8272950.1"/>
    <property type="molecule type" value="Genomic_DNA"/>
</dbReference>
<dbReference type="SUPFAM" id="SSF53067">
    <property type="entry name" value="Actin-like ATPase domain"/>
    <property type="match status" value="2"/>
</dbReference>
<dbReference type="Gene3D" id="3.30.420.40">
    <property type="match status" value="1"/>
</dbReference>
<dbReference type="CDD" id="cd10170">
    <property type="entry name" value="ASKHA_NBD_HSP70"/>
    <property type="match status" value="1"/>
</dbReference>
<evidence type="ECO:0008006" key="3">
    <source>
        <dbReference type="Google" id="ProtNLM"/>
    </source>
</evidence>
<accession>A0A5N6J3X9</accession>
<sequence>MFRNRAQRDISTLFGHVDLNSDHEEYHDDDDVMVIGIDFGTTFSGAAWATRADFESEQVNLITAWPNNGREEGKAPTELFYENGQTMWGYEVPLDSDPVRWFKLLLLKDEDMEKETRSSDFVILGRNMLRETGRSSVELISEYLRLLWAHTIQSISKSRGEELVEVLRFHVVITVPAIWKGYARQGMQEAVKKAGILAHRPAGETKLTFVPEPEAAALATLSEPGRQISPGDVYVICDAGGGTVDLISYKVTDVDPIAMDEAVEGTGGLCGGIFIDEAFKYMCKRRLGRRWDHLSKAGINEILRGEWEQGIKRQYKPQASNKEYIVSIPAEAFGKGRIDDDSEEPHIKKGRIHFKGPHIQSTFKESFAGIEKLIDGQIASARQKSLRVKGIILVGGLGSSPYLYEHLKARYDGARITILQSGGMMPRTAICRGAIYKGFLTESSIDSANRDGPSVGLDIKSPISVGSTISRLSMGVSYMTAFDDDVHLEEDKTWDTDELVYKADKQMAWFIRRGENVSTTEPVKHGYYRLYKKDWNGHFSVFIYQCASSLPPPRRDKSVTQLCEIKCKLDVPYSSLDNFTSPKGKKMKKMSYDVVMVPSGASIEFTVSIDGRKLGAQHVAIEYQ</sequence>
<evidence type="ECO:0000313" key="2">
    <source>
        <dbReference type="Proteomes" id="UP000326289"/>
    </source>
</evidence>
<organism evidence="1 2">
    <name type="scientific">Aspergillus minisclerotigenes</name>
    <dbReference type="NCBI Taxonomy" id="656917"/>
    <lineage>
        <taxon>Eukaryota</taxon>
        <taxon>Fungi</taxon>
        <taxon>Dikarya</taxon>
        <taxon>Ascomycota</taxon>
        <taxon>Pezizomycotina</taxon>
        <taxon>Eurotiomycetes</taxon>
        <taxon>Eurotiomycetidae</taxon>
        <taxon>Eurotiales</taxon>
        <taxon>Aspergillaceae</taxon>
        <taxon>Aspergillus</taxon>
        <taxon>Aspergillus subgen. Circumdati</taxon>
    </lineage>
</organism>
<keyword evidence="2" id="KW-1185">Reference proteome</keyword>
<dbReference type="PRINTS" id="PR00301">
    <property type="entry name" value="HEATSHOCK70"/>
</dbReference>
<evidence type="ECO:0000313" key="1">
    <source>
        <dbReference type="EMBL" id="KAB8272950.1"/>
    </source>
</evidence>
<reference evidence="1 2" key="1">
    <citation type="submission" date="2019-04" db="EMBL/GenBank/DDBJ databases">
        <title>Fungal friends and foes A comparative genomics study of 23 Aspergillus species from section Flavi.</title>
        <authorList>
            <consortium name="DOE Joint Genome Institute"/>
            <person name="Kjaerbolling I."/>
            <person name="Vesth T.C."/>
            <person name="Frisvad J.C."/>
            <person name="Nybo J.L."/>
            <person name="Theobald S."/>
            <person name="Kildgaard S."/>
            <person name="Petersen T.I."/>
            <person name="Kuo A."/>
            <person name="Sato A."/>
            <person name="Lyhne E.K."/>
            <person name="Kogle M.E."/>
            <person name="Wiebenga A."/>
            <person name="Kun R.S."/>
            <person name="Lubbers R.J."/>
            <person name="Makela M.R."/>
            <person name="Barry K."/>
            <person name="Chovatia M."/>
            <person name="Clum A."/>
            <person name="Daum C."/>
            <person name="Haridas S."/>
            <person name="He G."/>
            <person name="LaButti K."/>
            <person name="Lipzen A."/>
            <person name="Mondo S."/>
            <person name="Pangilinan J."/>
            <person name="Riley R."/>
            <person name="Salamov A."/>
            <person name="Simmons B.A."/>
            <person name="Magnuson J.K."/>
            <person name="Henrissat B."/>
            <person name="Mortensen U.H."/>
            <person name="Larsen T.O."/>
            <person name="De vries R.P."/>
            <person name="Grigoriev I.V."/>
            <person name="Machida M."/>
            <person name="Baker S.E."/>
            <person name="Andersen M.R."/>
        </authorList>
    </citation>
    <scope>NUCLEOTIDE SEQUENCE [LARGE SCALE GENOMIC DNA]</scope>
    <source>
        <strain evidence="1 2">CBS 117635</strain>
    </source>
</reference>
<dbReference type="InterPro" id="IPR043129">
    <property type="entry name" value="ATPase_NBD"/>
</dbReference>
<proteinExistence type="predicted"/>
<dbReference type="PANTHER" id="PTHR14187">
    <property type="entry name" value="ALPHA KINASE/ELONGATION FACTOR 2 KINASE"/>
    <property type="match status" value="1"/>
</dbReference>